<dbReference type="Gene3D" id="2.180.10.10">
    <property type="entry name" value="RHS repeat-associated core"/>
    <property type="match status" value="1"/>
</dbReference>
<dbReference type="InterPro" id="IPR022385">
    <property type="entry name" value="Rhs_assc_core"/>
</dbReference>
<dbReference type="PANTHER" id="PTHR32305:SF17">
    <property type="entry name" value="TRNA NUCLEASE WAPA"/>
    <property type="match status" value="1"/>
</dbReference>
<dbReference type="AlphaFoldDB" id="A0A0D0Q4Z0"/>
<comment type="caution">
    <text evidence="3">The sequence shown here is derived from an EMBL/GenBank/DDBJ whole genome shotgun (WGS) entry which is preliminary data.</text>
</comment>
<proteinExistence type="predicted"/>
<gene>
    <name evidence="3" type="ORF">LH47_02841</name>
</gene>
<dbReference type="EMBL" id="JXTH01000101">
    <property type="protein sequence ID" value="KIQ93103.1"/>
    <property type="molecule type" value="Genomic_DNA"/>
</dbReference>
<dbReference type="NCBIfam" id="TIGR03696">
    <property type="entry name" value="Rhs_assc_core"/>
    <property type="match status" value="1"/>
</dbReference>
<dbReference type="Pfam" id="PF25023">
    <property type="entry name" value="TEN_YD-shell"/>
    <property type="match status" value="1"/>
</dbReference>
<dbReference type="InterPro" id="IPR050708">
    <property type="entry name" value="T6SS_VgrG/RHS"/>
</dbReference>
<dbReference type="PANTHER" id="PTHR32305">
    <property type="match status" value="1"/>
</dbReference>
<keyword evidence="1" id="KW-0677">Repeat</keyword>
<keyword evidence="4" id="KW-1185">Reference proteome</keyword>
<feature type="domain" description="Teneurin-like YD-shell" evidence="2">
    <location>
        <begin position="11"/>
        <end position="185"/>
    </location>
</feature>
<dbReference type="InterPro" id="IPR056823">
    <property type="entry name" value="TEN-like_YD-shell"/>
</dbReference>
<protein>
    <submittedName>
        <fullName evidence="3">tRNA nuclease WapA</fullName>
    </submittedName>
</protein>
<evidence type="ECO:0000259" key="2">
    <source>
        <dbReference type="Pfam" id="PF25023"/>
    </source>
</evidence>
<dbReference type="NCBIfam" id="TIGR01643">
    <property type="entry name" value="YD_repeat_2x"/>
    <property type="match status" value="1"/>
</dbReference>
<sequence>MLFYFNYGARHVSEKGESTPFVTYQYDEDGRRIQKNVNGAVTNYHYQGDSLNVLYETNASGNVIQSYVYGENGQLLAMKKGTATYFYHYNAHGDVIALTDAQGNIVARYQYDAWGNILSQSGALADENPYRYAGYQYDNETGLYYLIAWYYHPTHGVFLSLDPDPGDADDILTHNGYTYANNNLVMLIDPDGHWVWLAINAGFAAYDAYKAYKSGKGWKGVTAAAALGFIGGGRIKAAKKISHSVYVLTKNGKVVYVGRTKNIVSRRNAHKRGKHRDATFNVVKTNLTYAEARGLEHRLYLKYGGKKKLRNIIRPISRKNKKYKYYMSVSRNAYRSLK</sequence>
<accession>A0A0D0Q4Z0</accession>
<evidence type="ECO:0000313" key="4">
    <source>
        <dbReference type="Proteomes" id="UP000032102"/>
    </source>
</evidence>
<dbReference type="InterPro" id="IPR006530">
    <property type="entry name" value="YD"/>
</dbReference>
<dbReference type="SUPFAM" id="SSF82771">
    <property type="entry name" value="GIY-YIG endonuclease"/>
    <property type="match status" value="1"/>
</dbReference>
<dbReference type="PATRIC" id="fig|404937.3.peg.3126"/>
<evidence type="ECO:0000256" key="1">
    <source>
        <dbReference type="ARBA" id="ARBA00022737"/>
    </source>
</evidence>
<dbReference type="Proteomes" id="UP000032102">
    <property type="component" value="Unassembled WGS sequence"/>
</dbReference>
<dbReference type="InterPro" id="IPR035901">
    <property type="entry name" value="GIY-YIG_endonuc_sf"/>
</dbReference>
<evidence type="ECO:0000313" key="3">
    <source>
        <dbReference type="EMBL" id="KIQ93103.1"/>
    </source>
</evidence>
<name>A0A0D0Q4Z0_9BACL</name>
<organism evidence="3 4">
    <name type="scientific">Anoxybacillus thermarum</name>
    <dbReference type="NCBI Taxonomy" id="404937"/>
    <lineage>
        <taxon>Bacteria</taxon>
        <taxon>Bacillati</taxon>
        <taxon>Bacillota</taxon>
        <taxon>Bacilli</taxon>
        <taxon>Bacillales</taxon>
        <taxon>Anoxybacillaceae</taxon>
        <taxon>Anoxybacillus</taxon>
    </lineage>
</organism>
<reference evidence="3 4" key="1">
    <citation type="submission" date="2015-01" db="EMBL/GenBank/DDBJ databases">
        <title>Draft genome of Anoxybacillus thermarum strain AF/04.</title>
        <authorList>
            <person name="Poli A."/>
            <person name="Nicolaus B."/>
            <person name="Chan K.-G."/>
            <person name="Kahar U.M."/>
            <person name="Yaakob A.S."/>
            <person name="Chan C.S."/>
            <person name="Goh K.M."/>
        </authorList>
    </citation>
    <scope>NUCLEOTIDE SEQUENCE [LARGE SCALE GENOMIC DNA]</scope>
    <source>
        <strain evidence="3 4">AF/04</strain>
    </source>
</reference>